<gene>
    <name evidence="2" type="ORF">HK415_03590</name>
</gene>
<keyword evidence="3" id="KW-1185">Reference proteome</keyword>
<dbReference type="AlphaFoldDB" id="A0A849KDZ1"/>
<dbReference type="RefSeq" id="WP_171556807.1">
    <property type="nucleotide sequence ID" value="NZ_JABFCS010000001.1"/>
</dbReference>
<reference evidence="2 3" key="2">
    <citation type="submission" date="2020-06" db="EMBL/GenBank/DDBJ databases">
        <title>Ramlibacter rhizophilus sp. nov., isolated from rhizosphere soil of national flower Mugunghwa from South Korea.</title>
        <authorList>
            <person name="Zheng-Fei Y."/>
            <person name="Huan T."/>
        </authorList>
    </citation>
    <scope>NUCLEOTIDE SEQUENCE [LARGE SCALE GENOMIC DNA]</scope>
    <source>
        <strain evidence="2 3">B156</strain>
    </source>
</reference>
<sequence>MHDDGDSGTWTSETLPLSVRKELLERELKKLGFRKGGSHEGGSAQQQQPQGGSSSHPSADGDGAGHGD</sequence>
<dbReference type="Proteomes" id="UP000552954">
    <property type="component" value="Unassembled WGS sequence"/>
</dbReference>
<evidence type="ECO:0000313" key="2">
    <source>
        <dbReference type="EMBL" id="NNU42443.1"/>
    </source>
</evidence>
<protein>
    <submittedName>
        <fullName evidence="2">Uncharacterized protein</fullName>
    </submittedName>
</protein>
<evidence type="ECO:0000256" key="1">
    <source>
        <dbReference type="SAM" id="MobiDB-lite"/>
    </source>
</evidence>
<feature type="compositionally biased region" description="Low complexity" evidence="1">
    <location>
        <begin position="41"/>
        <end position="58"/>
    </location>
</feature>
<organism evidence="2 3">
    <name type="scientific">Ramlibacter montanisoli</name>
    <dbReference type="NCBI Taxonomy" id="2732512"/>
    <lineage>
        <taxon>Bacteria</taxon>
        <taxon>Pseudomonadati</taxon>
        <taxon>Pseudomonadota</taxon>
        <taxon>Betaproteobacteria</taxon>
        <taxon>Burkholderiales</taxon>
        <taxon>Comamonadaceae</taxon>
        <taxon>Ramlibacter</taxon>
    </lineage>
</organism>
<name>A0A849KDZ1_9BURK</name>
<reference evidence="2 3" key="1">
    <citation type="submission" date="2020-05" db="EMBL/GenBank/DDBJ databases">
        <authorList>
            <person name="Khan S.A."/>
            <person name="Jeon C.O."/>
            <person name="Chun B.H."/>
        </authorList>
    </citation>
    <scope>NUCLEOTIDE SEQUENCE [LARGE SCALE GENOMIC DNA]</scope>
    <source>
        <strain evidence="2 3">B156</strain>
    </source>
</reference>
<accession>A0A849KDZ1</accession>
<comment type="caution">
    <text evidence="2">The sequence shown here is derived from an EMBL/GenBank/DDBJ whole genome shotgun (WGS) entry which is preliminary data.</text>
</comment>
<evidence type="ECO:0000313" key="3">
    <source>
        <dbReference type="Proteomes" id="UP000552954"/>
    </source>
</evidence>
<proteinExistence type="predicted"/>
<feature type="region of interest" description="Disordered" evidence="1">
    <location>
        <begin position="30"/>
        <end position="68"/>
    </location>
</feature>
<dbReference type="EMBL" id="JABFCS010000001">
    <property type="protein sequence ID" value="NNU42443.1"/>
    <property type="molecule type" value="Genomic_DNA"/>
</dbReference>